<sequence>MDEVRVSSWNELLECLYEDAWMPHIQRFRSPYAFRGLPNASFTLKTSLMQLGGDYAQLEGHLLRNFKKYAHRDVVEQDSIWHWLSLAQHHGLPTRLLDWTFSPFVALHFATATIECLQQDGAIWTVNYKKAHDALPYSLKAKLAGEGADVFTVEMLESIKTLREFDDLAPDTFIAFFEPPSLDDRIVNQYALFSVISNPCVAVNEWLDQNPDTYRKIIIPADIKWEIRDKLDQANINERVLFPGLDGLSLWLKRQYYPLKQVTETLQNEQPQQP</sequence>
<protein>
    <submittedName>
        <fullName evidence="2">FRG domain-containing protein</fullName>
    </submittedName>
</protein>
<organism evidence="2 3">
    <name type="scientific">Nibrella viscosa</name>
    <dbReference type="NCBI Taxonomy" id="1084524"/>
    <lineage>
        <taxon>Bacteria</taxon>
        <taxon>Pseudomonadati</taxon>
        <taxon>Bacteroidota</taxon>
        <taxon>Cytophagia</taxon>
        <taxon>Cytophagales</taxon>
        <taxon>Spirosomataceae</taxon>
        <taxon>Nibrella</taxon>
    </lineage>
</organism>
<evidence type="ECO:0000313" key="3">
    <source>
        <dbReference type="Proteomes" id="UP001500936"/>
    </source>
</evidence>
<comment type="caution">
    <text evidence="2">The sequence shown here is derived from an EMBL/GenBank/DDBJ whole genome shotgun (WGS) entry which is preliminary data.</text>
</comment>
<dbReference type="Pfam" id="PF08867">
    <property type="entry name" value="FRG"/>
    <property type="match status" value="1"/>
</dbReference>
<dbReference type="Proteomes" id="UP001500936">
    <property type="component" value="Unassembled WGS sequence"/>
</dbReference>
<proteinExistence type="predicted"/>
<gene>
    <name evidence="2" type="ORF">GCM10023187_40610</name>
</gene>
<reference evidence="3" key="1">
    <citation type="journal article" date="2019" name="Int. J. Syst. Evol. Microbiol.">
        <title>The Global Catalogue of Microorganisms (GCM) 10K type strain sequencing project: providing services to taxonomists for standard genome sequencing and annotation.</title>
        <authorList>
            <consortium name="The Broad Institute Genomics Platform"/>
            <consortium name="The Broad Institute Genome Sequencing Center for Infectious Disease"/>
            <person name="Wu L."/>
            <person name="Ma J."/>
        </authorList>
    </citation>
    <scope>NUCLEOTIDE SEQUENCE [LARGE SCALE GENOMIC DNA]</scope>
    <source>
        <strain evidence="3">JCM 17925</strain>
    </source>
</reference>
<feature type="domain" description="FRG" evidence="1">
    <location>
        <begin position="28"/>
        <end position="124"/>
    </location>
</feature>
<name>A0ABP8KQT6_9BACT</name>
<evidence type="ECO:0000259" key="1">
    <source>
        <dbReference type="SMART" id="SM00901"/>
    </source>
</evidence>
<dbReference type="EMBL" id="BAABHB010000010">
    <property type="protein sequence ID" value="GAA4412914.1"/>
    <property type="molecule type" value="Genomic_DNA"/>
</dbReference>
<keyword evidence="3" id="KW-1185">Reference proteome</keyword>
<accession>A0ABP8KQT6</accession>
<dbReference type="InterPro" id="IPR014966">
    <property type="entry name" value="FRG-dom"/>
</dbReference>
<evidence type="ECO:0000313" key="2">
    <source>
        <dbReference type="EMBL" id="GAA4412914.1"/>
    </source>
</evidence>
<dbReference type="SMART" id="SM00901">
    <property type="entry name" value="FRG"/>
    <property type="match status" value="1"/>
</dbReference>